<accession>A0A143BPH6</accession>
<dbReference type="InterPro" id="IPR029058">
    <property type="entry name" value="AB_hydrolase_fold"/>
</dbReference>
<dbReference type="PANTHER" id="PTHR48098:SF3">
    <property type="entry name" value="IRON(III) ENTEROBACTIN ESTERASE"/>
    <property type="match status" value="1"/>
</dbReference>
<evidence type="ECO:0008006" key="3">
    <source>
        <dbReference type="Google" id="ProtNLM"/>
    </source>
</evidence>
<keyword evidence="2" id="KW-1185">Reference proteome</keyword>
<protein>
    <recommendedName>
        <fullName evidence="3">Esterase</fullName>
    </recommendedName>
</protein>
<dbReference type="AlphaFoldDB" id="A0A143BPH6"/>
<dbReference type="SUPFAM" id="SSF53474">
    <property type="entry name" value="alpha/beta-Hydrolases"/>
    <property type="match status" value="1"/>
</dbReference>
<evidence type="ECO:0000313" key="1">
    <source>
        <dbReference type="EMBL" id="AMW06959.1"/>
    </source>
</evidence>
<evidence type="ECO:0000313" key="2">
    <source>
        <dbReference type="Proteomes" id="UP000076404"/>
    </source>
</evidence>
<dbReference type="InterPro" id="IPR050583">
    <property type="entry name" value="Mycobacterial_A85_antigen"/>
</dbReference>
<proteinExistence type="predicted"/>
<dbReference type="Gene3D" id="3.40.50.1820">
    <property type="entry name" value="alpha/beta hydrolase"/>
    <property type="match status" value="1"/>
</dbReference>
<gene>
    <name evidence="1" type="ORF">GEMMAAP_16650</name>
</gene>
<dbReference type="KEGG" id="gph:GEMMAAP_16650"/>
<dbReference type="Proteomes" id="UP000076404">
    <property type="component" value="Chromosome"/>
</dbReference>
<organism evidence="1 2">
    <name type="scientific">Gemmatimonas phototrophica</name>
    <dbReference type="NCBI Taxonomy" id="1379270"/>
    <lineage>
        <taxon>Bacteria</taxon>
        <taxon>Pseudomonadati</taxon>
        <taxon>Gemmatimonadota</taxon>
        <taxon>Gemmatimonadia</taxon>
        <taxon>Gemmatimonadales</taxon>
        <taxon>Gemmatimonadaceae</taxon>
        <taxon>Gemmatimonas</taxon>
    </lineage>
</organism>
<name>A0A143BPH6_9BACT</name>
<reference evidence="1 2" key="2">
    <citation type="journal article" date="2016" name="Environ. Microbiol. Rep.">
        <title>Metagenomic evidence for the presence of phototrophic Gemmatimonadetes bacteria in diverse environments.</title>
        <authorList>
            <person name="Zeng Y."/>
            <person name="Baumbach J."/>
            <person name="Barbosa E.G."/>
            <person name="Azevedo V."/>
            <person name="Zhang C."/>
            <person name="Koblizek M."/>
        </authorList>
    </citation>
    <scope>NUCLEOTIDE SEQUENCE [LARGE SCALE GENOMIC DNA]</scope>
    <source>
        <strain evidence="1 2">AP64</strain>
    </source>
</reference>
<reference evidence="1 2" key="1">
    <citation type="journal article" date="2014" name="Proc. Natl. Acad. Sci. U.S.A.">
        <title>Functional type 2 photosynthetic reaction centers found in the rare bacterial phylum Gemmatimonadetes.</title>
        <authorList>
            <person name="Zeng Y."/>
            <person name="Feng F."/>
            <person name="Medova H."/>
            <person name="Dean J."/>
            <person name="Koblizek M."/>
        </authorList>
    </citation>
    <scope>NUCLEOTIDE SEQUENCE [LARGE SCALE GENOMIC DNA]</scope>
    <source>
        <strain evidence="1 2">AP64</strain>
    </source>
</reference>
<dbReference type="STRING" id="1379270.GEMMAAP_16650"/>
<sequence length="564" mass="64666">MLPAQPTPTPPRPSVQVQVTLPTGKATAPLDGRLLLLISTDSTREPRFQISDGAESQLVFGTDVERWQPGSARMVTERADAYPLASLRDLPRGRYWVQALLNRYETFTLSTGHTVKLPPDKGEGQQWSRKPGNLYSTPRWVTLDARQRMLPTVVLDQEIPAIAPPQDTKWIKHVTIRSERLSKFWGRDMYIGANVLLPAGFDEHAAARYPLVVYHGHFPATFEGFRETPPDPNLKPDFSARFNLAGYNRIQQELNHQFYKDWTGPNFPRVLLMEVRHPTPYYDDSYAVNSASQGPWGDAIMYELIPEVEKRFRGLGQGWARITYGGSTGGWEAMAVQMFYPDEFNGAYIACPDPIDFRANTVFNLYEETNAFFLDSQWKRTPRPAHRNDLGQVQTTMEEANRREAALGSKGRSGDQWDIWQATYSPMGADGYPKPIWDKKTGVIDKEVAAYWREHFDLSYILRRDWATLGPKVHDKLNIYVGDMDNYYLNNAVYLVEDFLKGTSTPKWSGEITYGDRAEHCWNGDATRSNAYSRLRYHQMYIPRILDRMRARAPRGADTLSWRY</sequence>
<dbReference type="PANTHER" id="PTHR48098">
    <property type="entry name" value="ENTEROCHELIN ESTERASE-RELATED"/>
    <property type="match status" value="1"/>
</dbReference>
<dbReference type="EMBL" id="CP011454">
    <property type="protein sequence ID" value="AMW06959.1"/>
    <property type="molecule type" value="Genomic_DNA"/>
</dbReference>
<dbReference type="eggNOG" id="COG2382">
    <property type="taxonomic scope" value="Bacteria"/>
</dbReference>